<keyword evidence="4" id="KW-0964">Secreted</keyword>
<comment type="subcellular location">
    <subcellularLocation>
        <location evidence="1">Membrane</location>
        <topology evidence="1">Peripheral membrane protein</topology>
    </subcellularLocation>
    <subcellularLocation>
        <location evidence="2">Secreted</location>
        <location evidence="2">Cell wall</location>
    </subcellularLocation>
</comment>
<feature type="signal peptide" evidence="16">
    <location>
        <begin position="1"/>
        <end position="21"/>
    </location>
</feature>
<protein>
    <recommendedName>
        <fullName evidence="17">Protein kinase domain-containing protein</fullName>
    </recommendedName>
</protein>
<dbReference type="InterPro" id="IPR013210">
    <property type="entry name" value="LRR_N_plant-typ"/>
</dbReference>
<evidence type="ECO:0000256" key="3">
    <source>
        <dbReference type="ARBA" id="ARBA00022512"/>
    </source>
</evidence>
<dbReference type="InterPro" id="IPR011009">
    <property type="entry name" value="Kinase-like_dom_sf"/>
</dbReference>
<organism evidence="18 19">
    <name type="scientific">Clitoria ternatea</name>
    <name type="common">Butterfly pea</name>
    <dbReference type="NCBI Taxonomy" id="43366"/>
    <lineage>
        <taxon>Eukaryota</taxon>
        <taxon>Viridiplantae</taxon>
        <taxon>Streptophyta</taxon>
        <taxon>Embryophyta</taxon>
        <taxon>Tracheophyta</taxon>
        <taxon>Spermatophyta</taxon>
        <taxon>Magnoliopsida</taxon>
        <taxon>eudicotyledons</taxon>
        <taxon>Gunneridae</taxon>
        <taxon>Pentapetalae</taxon>
        <taxon>rosids</taxon>
        <taxon>fabids</taxon>
        <taxon>Fabales</taxon>
        <taxon>Fabaceae</taxon>
        <taxon>Papilionoideae</taxon>
        <taxon>50 kb inversion clade</taxon>
        <taxon>NPAAA clade</taxon>
        <taxon>indigoferoid/millettioid clade</taxon>
        <taxon>Phaseoleae</taxon>
        <taxon>Clitoria</taxon>
    </lineage>
</organism>
<gene>
    <name evidence="18" type="ORF">RJT34_14994</name>
</gene>
<keyword evidence="19" id="KW-1185">Reference proteome</keyword>
<evidence type="ECO:0000256" key="12">
    <source>
        <dbReference type="ARBA" id="ARBA00023157"/>
    </source>
</evidence>
<name>A0AAN9JU69_CLITE</name>
<keyword evidence="7 16" id="KW-0732">Signal</keyword>
<dbReference type="Pfam" id="PF00560">
    <property type="entry name" value="LRR_1"/>
    <property type="match status" value="3"/>
</dbReference>
<evidence type="ECO:0000259" key="17">
    <source>
        <dbReference type="PROSITE" id="PS50011"/>
    </source>
</evidence>
<evidence type="ECO:0000256" key="9">
    <source>
        <dbReference type="ARBA" id="ARBA00022821"/>
    </source>
</evidence>
<sequence>MAAVRFLFFFFFFSLFSLSSSLETQSLLRLKQSFSNADQSLSSWIPNVSPCSGTWIGVVCFNNIITGLHLSDLGLSGKIDVDALTEIQGLRTLSFVNNSFSGPLPQFNKLGSIKSLFLSQNRFSGPIPSEIFAPLNSLKKLWLSSNNFSGNIPESLTELNLLKELHLEYNSFTGPIPQFNQDIRSFDVSNNKLEGSIPQSLQRFSANSFALNEGLCGKPLEKACDNSNSSYRLPSGEAESESRYGSGWAGKVIMIMVVGVAAAVIFLFAKRRKDRREEFHAVSRNSSVDERVVEVHMGSRTRMTRKESRRGGGGGGSRGDIVMVNEERGVFGLQDLMKASAEVLGNGALGSAYKAAMNNGMCVVVKRMREMNKIGKDVFDAEMRQFGRIRHRNLIVPLAYHYRKEEKLFVTEYMRKGSLLYVLHGDRGTSHSELNWSTRLKIAKGIARGLSFLYNEFSTYDLPHGNLKSSNVLLTNDYEPLLSDYAFHPLINPTVAVQALFAFKTPDYTQYQKVSQKTDVYCLGIIILELVTGKFPSQYHSNGKGGTDVVQWVLSAISDRREAEVVDPELKSKDANSLNHMLQLLQIGAACIQSNPDQRLTMKEAIRRIEEKRMAFVAPSSIQQQSTSNAPSNMRLYVPLVVRVIGLAAVIFLFEKRGKDRREEFHAVSTKSSVDERVVELVSTEDKCASIIKLILPPTIQLESQLH</sequence>
<evidence type="ECO:0000256" key="15">
    <source>
        <dbReference type="SAM" id="Phobius"/>
    </source>
</evidence>
<dbReference type="InterPro" id="IPR046959">
    <property type="entry name" value="PRK1-6/SRF4-like"/>
</dbReference>
<dbReference type="Gene3D" id="3.30.200.20">
    <property type="entry name" value="Phosphorylase Kinase, domain 1"/>
    <property type="match status" value="1"/>
</dbReference>
<evidence type="ECO:0000256" key="8">
    <source>
        <dbReference type="ARBA" id="ARBA00022737"/>
    </source>
</evidence>
<keyword evidence="6 15" id="KW-0812">Transmembrane</keyword>
<dbReference type="GO" id="GO:0004672">
    <property type="term" value="F:protein kinase activity"/>
    <property type="evidence" value="ECO:0007669"/>
    <property type="project" value="InterPro"/>
</dbReference>
<evidence type="ECO:0000256" key="11">
    <source>
        <dbReference type="ARBA" id="ARBA00023136"/>
    </source>
</evidence>
<proteinExistence type="inferred from homology"/>
<keyword evidence="9" id="KW-0611">Plant defense</keyword>
<keyword evidence="3" id="KW-0134">Cell wall</keyword>
<evidence type="ECO:0000256" key="16">
    <source>
        <dbReference type="SAM" id="SignalP"/>
    </source>
</evidence>
<dbReference type="Gene3D" id="1.10.510.10">
    <property type="entry name" value="Transferase(Phosphotransferase) domain 1"/>
    <property type="match status" value="1"/>
</dbReference>
<dbReference type="Pfam" id="PF08263">
    <property type="entry name" value="LRRNT_2"/>
    <property type="match status" value="1"/>
</dbReference>
<evidence type="ECO:0000313" key="19">
    <source>
        <dbReference type="Proteomes" id="UP001359559"/>
    </source>
</evidence>
<evidence type="ECO:0000256" key="7">
    <source>
        <dbReference type="ARBA" id="ARBA00022729"/>
    </source>
</evidence>
<evidence type="ECO:0000313" key="18">
    <source>
        <dbReference type="EMBL" id="KAK7304012.1"/>
    </source>
</evidence>
<dbReference type="InterPro" id="IPR000719">
    <property type="entry name" value="Prot_kinase_dom"/>
</dbReference>
<feature type="transmembrane region" description="Helical" evidence="15">
    <location>
        <begin position="248"/>
        <end position="269"/>
    </location>
</feature>
<dbReference type="PROSITE" id="PS50011">
    <property type="entry name" value="PROTEIN_KINASE_DOM"/>
    <property type="match status" value="1"/>
</dbReference>
<dbReference type="InterPro" id="IPR001611">
    <property type="entry name" value="Leu-rich_rpt"/>
</dbReference>
<dbReference type="PANTHER" id="PTHR48007">
    <property type="entry name" value="LEUCINE-RICH REPEAT RECEPTOR-LIKE PROTEIN KINASE PXC1"/>
    <property type="match status" value="1"/>
</dbReference>
<feature type="region of interest" description="Disordered" evidence="14">
    <location>
        <begin position="296"/>
        <end position="319"/>
    </location>
</feature>
<dbReference type="SUPFAM" id="SSF56112">
    <property type="entry name" value="Protein kinase-like (PK-like)"/>
    <property type="match status" value="1"/>
</dbReference>
<evidence type="ECO:0000256" key="10">
    <source>
        <dbReference type="ARBA" id="ARBA00022989"/>
    </source>
</evidence>
<dbReference type="AlphaFoldDB" id="A0AAN9JU69"/>
<dbReference type="GO" id="GO:0016020">
    <property type="term" value="C:membrane"/>
    <property type="evidence" value="ECO:0007669"/>
    <property type="project" value="UniProtKB-SubCell"/>
</dbReference>
<dbReference type="Gene3D" id="3.80.10.10">
    <property type="entry name" value="Ribonuclease Inhibitor"/>
    <property type="match status" value="3"/>
</dbReference>
<comment type="similarity">
    <text evidence="13">Belongs to the polygalacturonase-inhibiting protein family.</text>
</comment>
<comment type="caution">
    <text evidence="18">The sequence shown here is derived from an EMBL/GenBank/DDBJ whole genome shotgun (WGS) entry which is preliminary data.</text>
</comment>
<feature type="chain" id="PRO_5042857687" description="Protein kinase domain-containing protein" evidence="16">
    <location>
        <begin position="22"/>
        <end position="707"/>
    </location>
</feature>
<evidence type="ECO:0000256" key="6">
    <source>
        <dbReference type="ARBA" id="ARBA00022692"/>
    </source>
</evidence>
<accession>A0AAN9JU69</accession>
<keyword evidence="5" id="KW-0433">Leucine-rich repeat</keyword>
<evidence type="ECO:0000256" key="14">
    <source>
        <dbReference type="SAM" id="MobiDB-lite"/>
    </source>
</evidence>
<evidence type="ECO:0000256" key="5">
    <source>
        <dbReference type="ARBA" id="ARBA00022614"/>
    </source>
</evidence>
<keyword evidence="8" id="KW-0677">Repeat</keyword>
<evidence type="ECO:0000256" key="1">
    <source>
        <dbReference type="ARBA" id="ARBA00004170"/>
    </source>
</evidence>
<dbReference type="PANTHER" id="PTHR48007:SF20">
    <property type="entry name" value="LRR RECEPTOR-LIKE KINASE"/>
    <property type="match status" value="1"/>
</dbReference>
<evidence type="ECO:0000256" key="4">
    <source>
        <dbReference type="ARBA" id="ARBA00022525"/>
    </source>
</evidence>
<keyword evidence="12" id="KW-1015">Disulfide bond</keyword>
<evidence type="ECO:0000256" key="13">
    <source>
        <dbReference type="ARBA" id="ARBA00038043"/>
    </source>
</evidence>
<dbReference type="FunFam" id="3.80.10.10:FF:000400">
    <property type="entry name" value="Nuclear pore complex protein NUP107"/>
    <property type="match status" value="1"/>
</dbReference>
<dbReference type="EMBL" id="JAYKXN010000003">
    <property type="protein sequence ID" value="KAK7304012.1"/>
    <property type="molecule type" value="Genomic_DNA"/>
</dbReference>
<dbReference type="Proteomes" id="UP001359559">
    <property type="component" value="Unassembled WGS sequence"/>
</dbReference>
<dbReference type="SUPFAM" id="SSF52058">
    <property type="entry name" value="L domain-like"/>
    <property type="match status" value="1"/>
</dbReference>
<feature type="domain" description="Protein kinase" evidence="17">
    <location>
        <begin position="338"/>
        <end position="617"/>
    </location>
</feature>
<dbReference type="InterPro" id="IPR032675">
    <property type="entry name" value="LRR_dom_sf"/>
</dbReference>
<dbReference type="Pfam" id="PF00069">
    <property type="entry name" value="Pkinase"/>
    <property type="match status" value="1"/>
</dbReference>
<reference evidence="18 19" key="1">
    <citation type="submission" date="2024-01" db="EMBL/GenBank/DDBJ databases">
        <title>The genomes of 5 underutilized Papilionoideae crops provide insights into root nodulation and disease resistance.</title>
        <authorList>
            <person name="Yuan L."/>
        </authorList>
    </citation>
    <scope>NUCLEOTIDE SEQUENCE [LARGE SCALE GENOMIC DNA]</scope>
    <source>
        <strain evidence="18">LY-2023</strain>
        <tissue evidence="18">Leaf</tissue>
    </source>
</reference>
<evidence type="ECO:0000256" key="2">
    <source>
        <dbReference type="ARBA" id="ARBA00004191"/>
    </source>
</evidence>
<keyword evidence="10 15" id="KW-1133">Transmembrane helix</keyword>
<dbReference type="GO" id="GO:0005524">
    <property type="term" value="F:ATP binding"/>
    <property type="evidence" value="ECO:0007669"/>
    <property type="project" value="InterPro"/>
</dbReference>
<keyword evidence="11 15" id="KW-0472">Membrane</keyword>
<dbReference type="GO" id="GO:0006952">
    <property type="term" value="P:defense response"/>
    <property type="evidence" value="ECO:0007669"/>
    <property type="project" value="UniProtKB-KW"/>
</dbReference>
<feature type="transmembrane region" description="Helical" evidence="15">
    <location>
        <begin position="636"/>
        <end position="654"/>
    </location>
</feature>